<dbReference type="AlphaFoldDB" id="J6EZS5"/>
<protein>
    <submittedName>
        <fullName evidence="2">Uncharacterized protein</fullName>
    </submittedName>
</protein>
<dbReference type="Proteomes" id="UP000002748">
    <property type="component" value="Unassembled WGS sequence"/>
</dbReference>
<feature type="compositionally biased region" description="Low complexity" evidence="1">
    <location>
        <begin position="22"/>
        <end position="31"/>
    </location>
</feature>
<reference evidence="2 3" key="1">
    <citation type="journal article" date="2012" name="Eukaryot. Cell">
        <title>Draft genome sequence of CBS 2479, the standard type strain of Trichosporon asahii.</title>
        <authorList>
            <person name="Yang R.Y."/>
            <person name="Li H.T."/>
            <person name="Zhu H."/>
            <person name="Zhou G.P."/>
            <person name="Wang M."/>
            <person name="Wang L."/>
        </authorList>
    </citation>
    <scope>NUCLEOTIDE SEQUENCE [LARGE SCALE GENOMIC DNA]</scope>
    <source>
        <strain evidence="3">ATCC 90039 / CBS 2479 / JCM 2466 / KCTC 7840 / NCYC 2677 / UAMH 7654</strain>
    </source>
</reference>
<dbReference type="RefSeq" id="XP_014179396.1">
    <property type="nucleotide sequence ID" value="XM_014323921.1"/>
</dbReference>
<evidence type="ECO:0000313" key="3">
    <source>
        <dbReference type="Proteomes" id="UP000002748"/>
    </source>
</evidence>
<dbReference type="EMBL" id="ALBS01000206">
    <property type="protein sequence ID" value="EJT48377.1"/>
    <property type="molecule type" value="Genomic_DNA"/>
</dbReference>
<feature type="region of interest" description="Disordered" evidence="1">
    <location>
        <begin position="1"/>
        <end position="31"/>
    </location>
</feature>
<name>J6EZS5_TRIAS</name>
<gene>
    <name evidence="2" type="ORF">A1Q1_02660</name>
</gene>
<evidence type="ECO:0000256" key="1">
    <source>
        <dbReference type="SAM" id="MobiDB-lite"/>
    </source>
</evidence>
<dbReference type="GeneID" id="25986173"/>
<dbReference type="KEGG" id="tasa:A1Q1_02660"/>
<proteinExistence type="predicted"/>
<organism evidence="2 3">
    <name type="scientific">Trichosporon asahii var. asahii (strain ATCC 90039 / CBS 2479 / JCM 2466 / KCTC 7840 / NBRC 103889/ NCYC 2677 / UAMH 7654)</name>
    <name type="common">Yeast</name>
    <dbReference type="NCBI Taxonomy" id="1186058"/>
    <lineage>
        <taxon>Eukaryota</taxon>
        <taxon>Fungi</taxon>
        <taxon>Dikarya</taxon>
        <taxon>Basidiomycota</taxon>
        <taxon>Agaricomycotina</taxon>
        <taxon>Tremellomycetes</taxon>
        <taxon>Trichosporonales</taxon>
        <taxon>Trichosporonaceae</taxon>
        <taxon>Trichosporon</taxon>
    </lineage>
</organism>
<sequence>MFRPRRSFGPGPRGGPPPPRMGPRMAGPRIGPRIVPVAVPVGGRGFHGGWHGGWHGGAAWSHRPLLSVVVEPCPSDRIETQALNGAPTRAIPASIGKFWARSQKAITLEQTLTLKSAPSHVLGPETLPGPRSASSIKHIYSLSIPNQPHKLTKSIHLLGSASFSTNSRMDAVPLS</sequence>
<accession>J6EZS5</accession>
<dbReference type="VEuPathDB" id="FungiDB:A1Q1_02660"/>
<evidence type="ECO:0000313" key="2">
    <source>
        <dbReference type="EMBL" id="EJT48377.1"/>
    </source>
</evidence>
<dbReference type="HOGENOM" id="CLU_1533663_0_0_1"/>
<comment type="caution">
    <text evidence="2">The sequence shown here is derived from an EMBL/GenBank/DDBJ whole genome shotgun (WGS) entry which is preliminary data.</text>
</comment>